<dbReference type="Pfam" id="PF02390">
    <property type="entry name" value="Methyltransf_4"/>
    <property type="match status" value="1"/>
</dbReference>
<dbReference type="PROSITE" id="PS51625">
    <property type="entry name" value="SAM_MT_TRMB"/>
    <property type="match status" value="1"/>
</dbReference>
<feature type="region of interest" description="Disordered" evidence="9">
    <location>
        <begin position="747"/>
        <end position="780"/>
    </location>
</feature>
<dbReference type="EMBL" id="BLLK01000057">
    <property type="protein sequence ID" value="GFH56946.1"/>
    <property type="molecule type" value="Genomic_DNA"/>
</dbReference>
<dbReference type="Proteomes" id="UP001054902">
    <property type="component" value="Unassembled WGS sequence"/>
</dbReference>
<keyword evidence="11" id="KW-1185">Reference proteome</keyword>
<dbReference type="InterPro" id="IPR003358">
    <property type="entry name" value="tRNA_(Gua-N-7)_MeTrfase_Trmb"/>
</dbReference>
<feature type="compositionally biased region" description="Basic and acidic residues" evidence="9">
    <location>
        <begin position="9"/>
        <end position="22"/>
    </location>
</feature>
<feature type="compositionally biased region" description="Basic residues" evidence="9">
    <location>
        <begin position="23"/>
        <end position="37"/>
    </location>
</feature>
<sequence length="780" mass="87917">MFESLFKAATEEKKKPEDEVNHQKKKVKKRKSGKKKSKNETSPKTETIEMKPQKKPTINKVKNDQKYSKKQKAPSPEALELSAKLKQLCQQKNLSEAIKIFNAPSNKALLDGHHLCIMVDLYGRCGNIAQGQKLVDNWNGPINIQTKTALMKGYCHCGALEQAEELYLDMLSCGKSNRRERPNVRTLNTLLRGCLWAAVNINKEKKSEMSGGVVTADSIWPSKTKGTGGSFIIPDLSSYEYYISLLCQSLRCDDASRILNDFIEKFQVKENFNRSYTAADPNALETLAISYYNLSKAYVLLGQFGKAKTCTDKVHHISSSLRQMKSGNGSIHQNKKVQGGKRAWRQDEISDRRIVSNSLFREHKLSELETNTKALQEIMSKSHNDKKFDAKMYARQNAREMICKVLYFSGGGTTDLSAANQSRLSADAKSRDYSNMKRHLINAQWYSFGLQMLMQVAFPQEQIHRIESGERNPTPLSQQDCSKILKLLKLDPNYVLHEDGTVNFSRVFDRPIHSTNNLNIELGSGFGEFAINQALANPNAYYLATEMRSDRVGQMNTLNILSSLHNLASIGTECGNFLKDRIQEGSINTIYCNHPEPPTQTFGANNSLLKLIASGKAEEPAHMLNSKTLLSAGLCLHKDNGRLVIVTDNRWYANLICSSILLVMKDRPNLFHQVPLNEGFTKLETFFGSSHSSVDLYEGQPSQTIGHSIRSSKGTTFFDKLWRKNAGKHADSSKRFVICVSRSAISKPTENKGSKKRKRSLSRQQARNERRMKKKLEESS</sequence>
<evidence type="ECO:0000256" key="1">
    <source>
        <dbReference type="ARBA" id="ARBA00000142"/>
    </source>
</evidence>
<dbReference type="PANTHER" id="PTHR46128:SF211">
    <property type="entry name" value="PENTACOTRIPEPTIDE-REPEAT REGION OF PRORP DOMAIN-CONTAINING PROTEIN"/>
    <property type="match status" value="1"/>
</dbReference>
<dbReference type="InterPro" id="IPR002885">
    <property type="entry name" value="PPR_rpt"/>
</dbReference>
<evidence type="ECO:0000256" key="8">
    <source>
        <dbReference type="PROSITE-ProRule" id="PRU00708"/>
    </source>
</evidence>
<dbReference type="AlphaFoldDB" id="A0AAD3D5A0"/>
<dbReference type="PROSITE" id="PS51375">
    <property type="entry name" value="PPR"/>
    <property type="match status" value="1"/>
</dbReference>
<name>A0AAD3D5A0_9STRA</name>
<feature type="compositionally biased region" description="Basic and acidic residues" evidence="9">
    <location>
        <begin position="38"/>
        <end position="52"/>
    </location>
</feature>
<evidence type="ECO:0000256" key="7">
    <source>
        <dbReference type="ARBA" id="ARBA00022694"/>
    </source>
</evidence>
<evidence type="ECO:0000313" key="10">
    <source>
        <dbReference type="EMBL" id="GFH56946.1"/>
    </source>
</evidence>
<feature type="region of interest" description="Disordered" evidence="9">
    <location>
        <begin position="1"/>
        <end position="76"/>
    </location>
</feature>
<gene>
    <name evidence="10" type="ORF">CTEN210_13423</name>
</gene>
<comment type="catalytic activity">
    <reaction evidence="1">
        <text>guanosine(46) in tRNA + S-adenosyl-L-methionine = N(7)-methylguanosine(46) in tRNA + S-adenosyl-L-homocysteine</text>
        <dbReference type="Rhea" id="RHEA:42708"/>
        <dbReference type="Rhea" id="RHEA-COMP:10188"/>
        <dbReference type="Rhea" id="RHEA-COMP:10189"/>
        <dbReference type="ChEBI" id="CHEBI:57856"/>
        <dbReference type="ChEBI" id="CHEBI:59789"/>
        <dbReference type="ChEBI" id="CHEBI:74269"/>
        <dbReference type="ChEBI" id="CHEBI:74480"/>
        <dbReference type="EC" id="2.1.1.33"/>
    </reaction>
</comment>
<dbReference type="InterPro" id="IPR029063">
    <property type="entry name" value="SAM-dependent_MTases_sf"/>
</dbReference>
<comment type="similarity">
    <text evidence="2">Belongs to the PPR family. P subfamily.</text>
</comment>
<dbReference type="PANTHER" id="PTHR46128">
    <property type="entry name" value="MITOCHONDRIAL GROUP I INTRON SPLICING FACTOR CCM1"/>
    <property type="match status" value="1"/>
</dbReference>
<dbReference type="InterPro" id="IPR011990">
    <property type="entry name" value="TPR-like_helical_dom_sf"/>
</dbReference>
<dbReference type="Pfam" id="PF01535">
    <property type="entry name" value="PPR"/>
    <property type="match status" value="1"/>
</dbReference>
<dbReference type="SUPFAM" id="SSF53335">
    <property type="entry name" value="S-adenosyl-L-methionine-dependent methyltransferases"/>
    <property type="match status" value="1"/>
</dbReference>
<evidence type="ECO:0000313" key="11">
    <source>
        <dbReference type="Proteomes" id="UP001054902"/>
    </source>
</evidence>
<protein>
    <recommendedName>
        <fullName evidence="3">tRNA (guanine(46)-N(7))-methyltransferase</fullName>
        <ecNumber evidence="3">2.1.1.33</ecNumber>
    </recommendedName>
</protein>
<evidence type="ECO:0000256" key="9">
    <source>
        <dbReference type="SAM" id="MobiDB-lite"/>
    </source>
</evidence>
<dbReference type="EC" id="2.1.1.33" evidence="3"/>
<keyword evidence="4" id="KW-0489">Methyltransferase</keyword>
<evidence type="ECO:0000256" key="5">
    <source>
        <dbReference type="ARBA" id="ARBA00022679"/>
    </source>
</evidence>
<organism evidence="10 11">
    <name type="scientific">Chaetoceros tenuissimus</name>
    <dbReference type="NCBI Taxonomy" id="426638"/>
    <lineage>
        <taxon>Eukaryota</taxon>
        <taxon>Sar</taxon>
        <taxon>Stramenopiles</taxon>
        <taxon>Ochrophyta</taxon>
        <taxon>Bacillariophyta</taxon>
        <taxon>Coscinodiscophyceae</taxon>
        <taxon>Chaetocerotophycidae</taxon>
        <taxon>Chaetocerotales</taxon>
        <taxon>Chaetocerotaceae</taxon>
        <taxon>Chaetoceros</taxon>
    </lineage>
</organism>
<comment type="caution">
    <text evidence="10">The sequence shown here is derived from an EMBL/GenBank/DDBJ whole genome shotgun (WGS) entry which is preliminary data.</text>
</comment>
<keyword evidence="6" id="KW-0949">S-adenosyl-L-methionine</keyword>
<dbReference type="InterPro" id="IPR050872">
    <property type="entry name" value="PPR_P_subfamily"/>
</dbReference>
<evidence type="ECO:0000256" key="4">
    <source>
        <dbReference type="ARBA" id="ARBA00022603"/>
    </source>
</evidence>
<feature type="repeat" description="PPR" evidence="8">
    <location>
        <begin position="143"/>
        <end position="177"/>
    </location>
</feature>
<keyword evidence="7" id="KW-0819">tRNA processing</keyword>
<dbReference type="Gene3D" id="1.25.40.10">
    <property type="entry name" value="Tetratricopeptide repeat domain"/>
    <property type="match status" value="1"/>
</dbReference>
<evidence type="ECO:0000256" key="6">
    <source>
        <dbReference type="ARBA" id="ARBA00022691"/>
    </source>
</evidence>
<dbReference type="Gene3D" id="3.40.50.150">
    <property type="entry name" value="Vaccinia Virus protein VP39"/>
    <property type="match status" value="1"/>
</dbReference>
<accession>A0AAD3D5A0</accession>
<proteinExistence type="inferred from homology"/>
<dbReference type="GO" id="GO:0008176">
    <property type="term" value="F:tRNA (guanine(46)-N7)-methyltransferase activity"/>
    <property type="evidence" value="ECO:0007669"/>
    <property type="project" value="UniProtKB-EC"/>
</dbReference>
<keyword evidence="5" id="KW-0808">Transferase</keyword>
<reference evidence="10 11" key="1">
    <citation type="journal article" date="2021" name="Sci. Rep.">
        <title>The genome of the diatom Chaetoceros tenuissimus carries an ancient integrated fragment of an extant virus.</title>
        <authorList>
            <person name="Hongo Y."/>
            <person name="Kimura K."/>
            <person name="Takaki Y."/>
            <person name="Yoshida Y."/>
            <person name="Baba S."/>
            <person name="Kobayashi G."/>
            <person name="Nagasaki K."/>
            <person name="Hano T."/>
            <person name="Tomaru Y."/>
        </authorList>
    </citation>
    <scope>NUCLEOTIDE SEQUENCE [LARGE SCALE GENOMIC DNA]</scope>
    <source>
        <strain evidence="10 11">NIES-3715</strain>
    </source>
</reference>
<evidence type="ECO:0000256" key="3">
    <source>
        <dbReference type="ARBA" id="ARBA00011977"/>
    </source>
</evidence>
<evidence type="ECO:0000256" key="2">
    <source>
        <dbReference type="ARBA" id="ARBA00007626"/>
    </source>
</evidence>